<proteinExistence type="predicted"/>
<comment type="caution">
    <text evidence="1">The sequence shown here is derived from an EMBL/GenBank/DDBJ whole genome shotgun (WGS) entry which is preliminary data.</text>
</comment>
<dbReference type="EMBL" id="LWQS01000030">
    <property type="protein sequence ID" value="OAN48623.1"/>
    <property type="molecule type" value="Genomic_DNA"/>
</dbReference>
<protein>
    <submittedName>
        <fullName evidence="1">Uncharacterized protein</fullName>
    </submittedName>
</protein>
<reference evidence="1 2" key="1">
    <citation type="submission" date="2016-04" db="EMBL/GenBank/DDBJ databases">
        <title>Chloroflexus islandicus sp. nov., a thermophilic filamentous anoxygenic phototrophic bacterium from geyser Strokkur (Iceland).</title>
        <authorList>
            <person name="Gaisin V.A."/>
            <person name="Kalashnikov A.M."/>
            <person name="Sukhacheva M.V."/>
            <person name="Grouzdev D.S."/>
            <person name="Ivanov T.M."/>
            <person name="Kuznetsov B."/>
            <person name="Gorlenko V.M."/>
        </authorList>
    </citation>
    <scope>NUCLEOTIDE SEQUENCE [LARGE SCALE GENOMIC DNA]</scope>
    <source>
        <strain evidence="2">isl-2</strain>
    </source>
</reference>
<organism evidence="1 2">
    <name type="scientific">Chloroflexus islandicus</name>
    <dbReference type="NCBI Taxonomy" id="1707952"/>
    <lineage>
        <taxon>Bacteria</taxon>
        <taxon>Bacillati</taxon>
        <taxon>Chloroflexota</taxon>
        <taxon>Chloroflexia</taxon>
        <taxon>Chloroflexales</taxon>
        <taxon>Chloroflexineae</taxon>
        <taxon>Chloroflexaceae</taxon>
        <taxon>Chloroflexus</taxon>
    </lineage>
</organism>
<gene>
    <name evidence="1" type="ORF">A6A03_07565</name>
</gene>
<keyword evidence="2" id="KW-1185">Reference proteome</keyword>
<dbReference type="Proteomes" id="UP000078287">
    <property type="component" value="Unassembled WGS sequence"/>
</dbReference>
<name>A0A178MJ90_9CHLR</name>
<evidence type="ECO:0000313" key="2">
    <source>
        <dbReference type="Proteomes" id="UP000078287"/>
    </source>
</evidence>
<dbReference type="AlphaFoldDB" id="A0A178MJ90"/>
<sequence length="67" mass="7101">MTTAHPLPAEMYPSLPRRGRAGVGAYVGAQGMQRVKDEQKILQFPAPLRLFAPSASLRVGLSPSPAG</sequence>
<evidence type="ECO:0000313" key="1">
    <source>
        <dbReference type="EMBL" id="OAN48623.1"/>
    </source>
</evidence>
<accession>A0A178MJ90</accession>